<dbReference type="PROSITE" id="PS50850">
    <property type="entry name" value="MFS"/>
    <property type="match status" value="1"/>
</dbReference>
<evidence type="ECO:0000256" key="1">
    <source>
        <dbReference type="ARBA" id="ARBA00022692"/>
    </source>
</evidence>
<gene>
    <name evidence="6" type="ORF">HBA54_04450</name>
</gene>
<dbReference type="Proteomes" id="UP000761264">
    <property type="component" value="Unassembled WGS sequence"/>
</dbReference>
<dbReference type="SUPFAM" id="SSF103473">
    <property type="entry name" value="MFS general substrate transporter"/>
    <property type="match status" value="1"/>
</dbReference>
<feature type="transmembrane region" description="Helical" evidence="4">
    <location>
        <begin position="362"/>
        <end position="382"/>
    </location>
</feature>
<feature type="transmembrane region" description="Helical" evidence="4">
    <location>
        <begin position="325"/>
        <end position="350"/>
    </location>
</feature>
<dbReference type="RefSeq" id="WP_167221821.1">
    <property type="nucleotide sequence ID" value="NZ_JAAQPH010000003.1"/>
</dbReference>
<evidence type="ECO:0000313" key="6">
    <source>
        <dbReference type="EMBL" id="NIA67834.1"/>
    </source>
</evidence>
<evidence type="ECO:0000256" key="2">
    <source>
        <dbReference type="ARBA" id="ARBA00022989"/>
    </source>
</evidence>
<comment type="caution">
    <text evidence="6">The sequence shown here is derived from an EMBL/GenBank/DDBJ whole genome shotgun (WGS) entry which is preliminary data.</text>
</comment>
<dbReference type="InterPro" id="IPR011701">
    <property type="entry name" value="MFS"/>
</dbReference>
<dbReference type="AlphaFoldDB" id="A0A967EVG9"/>
<keyword evidence="7" id="KW-1185">Reference proteome</keyword>
<evidence type="ECO:0000259" key="5">
    <source>
        <dbReference type="PROSITE" id="PS50850"/>
    </source>
</evidence>
<reference evidence="6" key="1">
    <citation type="submission" date="2020-03" db="EMBL/GenBank/DDBJ databases">
        <title>Genome of Pelagibius litoralis DSM 21314T.</title>
        <authorList>
            <person name="Wang G."/>
        </authorList>
    </citation>
    <scope>NUCLEOTIDE SEQUENCE</scope>
    <source>
        <strain evidence="6">DSM 21314</strain>
    </source>
</reference>
<feature type="transmembrane region" description="Helical" evidence="4">
    <location>
        <begin position="110"/>
        <end position="137"/>
    </location>
</feature>
<dbReference type="Gene3D" id="1.20.1250.20">
    <property type="entry name" value="MFS general substrate transporter like domains"/>
    <property type="match status" value="1"/>
</dbReference>
<feature type="transmembrane region" description="Helical" evidence="4">
    <location>
        <begin position="75"/>
        <end position="98"/>
    </location>
</feature>
<dbReference type="Pfam" id="PF07690">
    <property type="entry name" value="MFS_1"/>
    <property type="match status" value="1"/>
</dbReference>
<proteinExistence type="predicted"/>
<feature type="transmembrane region" description="Helical" evidence="4">
    <location>
        <begin position="388"/>
        <end position="409"/>
    </location>
</feature>
<feature type="transmembrane region" description="Helical" evidence="4">
    <location>
        <begin position="180"/>
        <end position="199"/>
    </location>
</feature>
<dbReference type="InterPro" id="IPR020846">
    <property type="entry name" value="MFS_dom"/>
</dbReference>
<evidence type="ECO:0000313" key="7">
    <source>
        <dbReference type="Proteomes" id="UP000761264"/>
    </source>
</evidence>
<dbReference type="GO" id="GO:0022857">
    <property type="term" value="F:transmembrane transporter activity"/>
    <property type="evidence" value="ECO:0007669"/>
    <property type="project" value="InterPro"/>
</dbReference>
<name>A0A967EVG9_9PROT</name>
<sequence>MLPLSFLRAHGRLLAFGFFMCFCSSLGQTFFIALFGGEIRRSFGLSDGDFGAIYSAGTLISAAVLVWLGRLIDRLPLAVFAAATLVGLAAMCLFMGMAGSLAGGLGTAGWGAAILLPAIFGLRLFGQGLSSHAAIVAMGRYFTAERGRVVSLASLGHTLGDAVLPGLVVAALTIAAWQDIWTGAGLALLALTPIVFILLKGQRARDAALSSARTAGGSGTAAQDWRLAAVLRDPGLWLRLPALLAPSFIFTGLIFHQVHLAETKGWPLSLLAGSYLVFAFASLAALMVGGLLVDRFSARRLVTLFLAPLALACLVLVSSDAVITAPLFLGLMGMNAGIAGVILGALWAELYGVTHLGAIRSFGQAAMVFSSGLAPAFMGLLIDQGVAMESIAAGSALYCLAAAALARLAEQSRRVTPQAG</sequence>
<organism evidence="6 7">
    <name type="scientific">Pelagibius litoralis</name>
    <dbReference type="NCBI Taxonomy" id="374515"/>
    <lineage>
        <taxon>Bacteria</taxon>
        <taxon>Pseudomonadati</taxon>
        <taxon>Pseudomonadota</taxon>
        <taxon>Alphaproteobacteria</taxon>
        <taxon>Rhodospirillales</taxon>
        <taxon>Rhodovibrionaceae</taxon>
        <taxon>Pelagibius</taxon>
    </lineage>
</organism>
<keyword evidence="1 4" id="KW-0812">Transmembrane</keyword>
<feature type="transmembrane region" description="Helical" evidence="4">
    <location>
        <begin position="275"/>
        <end position="294"/>
    </location>
</feature>
<evidence type="ECO:0000256" key="3">
    <source>
        <dbReference type="ARBA" id="ARBA00023136"/>
    </source>
</evidence>
<evidence type="ECO:0000256" key="4">
    <source>
        <dbReference type="SAM" id="Phobius"/>
    </source>
</evidence>
<keyword evidence="3 4" id="KW-0472">Membrane</keyword>
<dbReference type="InterPro" id="IPR036259">
    <property type="entry name" value="MFS_trans_sf"/>
</dbReference>
<protein>
    <submittedName>
        <fullName evidence="6">MFS transporter</fullName>
    </submittedName>
</protein>
<feature type="transmembrane region" description="Helical" evidence="4">
    <location>
        <begin position="51"/>
        <end position="68"/>
    </location>
</feature>
<feature type="transmembrane region" description="Helical" evidence="4">
    <location>
        <begin position="236"/>
        <end position="255"/>
    </location>
</feature>
<feature type="transmembrane region" description="Helical" evidence="4">
    <location>
        <begin position="149"/>
        <end position="174"/>
    </location>
</feature>
<feature type="transmembrane region" description="Helical" evidence="4">
    <location>
        <begin position="301"/>
        <end position="319"/>
    </location>
</feature>
<feature type="domain" description="Major facilitator superfamily (MFS) profile" evidence="5">
    <location>
        <begin position="13"/>
        <end position="413"/>
    </location>
</feature>
<dbReference type="EMBL" id="JAAQPH010000003">
    <property type="protein sequence ID" value="NIA67834.1"/>
    <property type="molecule type" value="Genomic_DNA"/>
</dbReference>
<keyword evidence="2 4" id="KW-1133">Transmembrane helix</keyword>
<accession>A0A967EVG9</accession>